<dbReference type="RefSeq" id="WP_184634357.1">
    <property type="nucleotide sequence ID" value="NZ_BAABKT010000037.1"/>
</dbReference>
<dbReference type="Proteomes" id="UP000578077">
    <property type="component" value="Unassembled WGS sequence"/>
</dbReference>
<evidence type="ECO:0000313" key="2">
    <source>
        <dbReference type="EMBL" id="MBB5998250.1"/>
    </source>
</evidence>
<dbReference type="AlphaFoldDB" id="A0A841ECR2"/>
<dbReference type="EMBL" id="JACHLY010000001">
    <property type="protein sequence ID" value="MBB5998250.1"/>
    <property type="molecule type" value="Genomic_DNA"/>
</dbReference>
<keyword evidence="3" id="KW-1185">Reference proteome</keyword>
<sequence>MNVQPAATATPEEPSTTASDLTAVMTRTLPQGGIDRMTDERIEEILAVPALTAHL</sequence>
<accession>A0A841ECR2</accession>
<protein>
    <submittedName>
        <fullName evidence="2">Uncharacterized protein</fullName>
    </submittedName>
</protein>
<comment type="caution">
    <text evidence="2">The sequence shown here is derived from an EMBL/GenBank/DDBJ whole genome shotgun (WGS) entry which is preliminary data.</text>
</comment>
<reference evidence="2 3" key="1">
    <citation type="submission" date="2020-08" db="EMBL/GenBank/DDBJ databases">
        <title>Sequencing the genomes of 1000 actinobacteria strains.</title>
        <authorList>
            <person name="Klenk H.-P."/>
        </authorList>
    </citation>
    <scope>NUCLEOTIDE SEQUENCE [LARGE SCALE GENOMIC DNA]</scope>
    <source>
        <strain evidence="2 3">DSM 44593</strain>
    </source>
</reference>
<name>A0A841ECR2_9ACTN</name>
<organism evidence="2 3">
    <name type="scientific">Streptomonospora salina</name>
    <dbReference type="NCBI Taxonomy" id="104205"/>
    <lineage>
        <taxon>Bacteria</taxon>
        <taxon>Bacillati</taxon>
        <taxon>Actinomycetota</taxon>
        <taxon>Actinomycetes</taxon>
        <taxon>Streptosporangiales</taxon>
        <taxon>Nocardiopsidaceae</taxon>
        <taxon>Streptomonospora</taxon>
    </lineage>
</organism>
<evidence type="ECO:0000313" key="3">
    <source>
        <dbReference type="Proteomes" id="UP000578077"/>
    </source>
</evidence>
<feature type="compositionally biased region" description="Low complexity" evidence="1">
    <location>
        <begin position="1"/>
        <end position="19"/>
    </location>
</feature>
<gene>
    <name evidence="2" type="ORF">HNR25_002001</name>
</gene>
<feature type="region of interest" description="Disordered" evidence="1">
    <location>
        <begin position="1"/>
        <end position="23"/>
    </location>
</feature>
<evidence type="ECO:0000256" key="1">
    <source>
        <dbReference type="SAM" id="MobiDB-lite"/>
    </source>
</evidence>
<proteinExistence type="predicted"/>